<feature type="region of interest" description="Disordered" evidence="3">
    <location>
        <begin position="158"/>
        <end position="209"/>
    </location>
</feature>
<dbReference type="InterPro" id="IPR013320">
    <property type="entry name" value="ConA-like_dom_sf"/>
</dbReference>
<dbReference type="SMART" id="SM00276">
    <property type="entry name" value="GLECT"/>
    <property type="match status" value="1"/>
</dbReference>
<feature type="domain" description="Galectin" evidence="4">
    <location>
        <begin position="11"/>
        <end position="143"/>
    </location>
</feature>
<dbReference type="Gene3D" id="2.60.120.200">
    <property type="match status" value="1"/>
</dbReference>
<name>A0A9P0FEU9_BRAAE</name>
<dbReference type="SUPFAM" id="SSF49899">
    <property type="entry name" value="Concanavalin A-like lectins/glucanases"/>
    <property type="match status" value="1"/>
</dbReference>
<accession>A0A9P0FEU9</accession>
<evidence type="ECO:0000313" key="5">
    <source>
        <dbReference type="EMBL" id="CAH0551036.1"/>
    </source>
</evidence>
<evidence type="ECO:0000259" key="4">
    <source>
        <dbReference type="PROSITE" id="PS51304"/>
    </source>
</evidence>
<protein>
    <recommendedName>
        <fullName evidence="2">Galectin</fullName>
    </recommendedName>
</protein>
<keyword evidence="1 2" id="KW-0430">Lectin</keyword>
<dbReference type="Pfam" id="PF00337">
    <property type="entry name" value="Gal-bind_lectin"/>
    <property type="match status" value="1"/>
</dbReference>
<dbReference type="InterPro" id="IPR044156">
    <property type="entry name" value="Galectin-like"/>
</dbReference>
<evidence type="ECO:0000256" key="2">
    <source>
        <dbReference type="RuleBase" id="RU102079"/>
    </source>
</evidence>
<dbReference type="PANTHER" id="PTHR11346">
    <property type="entry name" value="GALECTIN"/>
    <property type="match status" value="1"/>
</dbReference>
<organism evidence="5 6">
    <name type="scientific">Brassicogethes aeneus</name>
    <name type="common">Rape pollen beetle</name>
    <name type="synonym">Meligethes aeneus</name>
    <dbReference type="NCBI Taxonomy" id="1431903"/>
    <lineage>
        <taxon>Eukaryota</taxon>
        <taxon>Metazoa</taxon>
        <taxon>Ecdysozoa</taxon>
        <taxon>Arthropoda</taxon>
        <taxon>Hexapoda</taxon>
        <taxon>Insecta</taxon>
        <taxon>Pterygota</taxon>
        <taxon>Neoptera</taxon>
        <taxon>Endopterygota</taxon>
        <taxon>Coleoptera</taxon>
        <taxon>Polyphaga</taxon>
        <taxon>Cucujiformia</taxon>
        <taxon>Nitidulidae</taxon>
        <taxon>Meligethinae</taxon>
        <taxon>Brassicogethes</taxon>
    </lineage>
</organism>
<dbReference type="SMART" id="SM00908">
    <property type="entry name" value="Gal-bind_lectin"/>
    <property type="match status" value="1"/>
</dbReference>
<gene>
    <name evidence="5" type="ORF">MELIAE_LOCUS3731</name>
</gene>
<reference evidence="5" key="1">
    <citation type="submission" date="2021-12" db="EMBL/GenBank/DDBJ databases">
        <authorList>
            <person name="King R."/>
        </authorList>
    </citation>
    <scope>NUCLEOTIDE SEQUENCE</scope>
</reference>
<dbReference type="GO" id="GO:0016936">
    <property type="term" value="F:galactoside binding"/>
    <property type="evidence" value="ECO:0007669"/>
    <property type="project" value="TreeGrafter"/>
</dbReference>
<dbReference type="GO" id="GO:0030246">
    <property type="term" value="F:carbohydrate binding"/>
    <property type="evidence" value="ECO:0007669"/>
    <property type="project" value="UniProtKB-UniRule"/>
</dbReference>
<proteinExistence type="predicted"/>
<evidence type="ECO:0000256" key="1">
    <source>
        <dbReference type="ARBA" id="ARBA00022734"/>
    </source>
</evidence>
<dbReference type="EMBL" id="OV121133">
    <property type="protein sequence ID" value="CAH0551036.1"/>
    <property type="molecule type" value="Genomic_DNA"/>
</dbReference>
<feature type="compositionally biased region" description="Gly residues" evidence="3">
    <location>
        <begin position="167"/>
        <end position="186"/>
    </location>
</feature>
<dbReference type="Proteomes" id="UP001154078">
    <property type="component" value="Chromosome 2"/>
</dbReference>
<evidence type="ECO:0000313" key="6">
    <source>
        <dbReference type="Proteomes" id="UP001154078"/>
    </source>
</evidence>
<dbReference type="PROSITE" id="PS51304">
    <property type="entry name" value="GALECTIN"/>
    <property type="match status" value="1"/>
</dbReference>
<sequence>MTSPIVNPDVPYVGEIPDWSTGKMVRVQGIVDPNADRFNINLQTGPNARPRDDTALHISVRLNQGYIARNAYIDGAWEDEQGTGSLPIGPNQHFEIIILNDEKSYKIAVNGQHHSEFPHKITSSQISHLLIDGDVHITVISYEGVMAVSSSETASLASSLHSSGGQAPQGGYGGYGGPQSGYGPQQGYGAPSQGYGPPAPPGAPQESGMDNILDKAQEMLAGAIKSGVAEKLLSGIFSSPQAQQPGGFQPHNAQYGQYPQGQQSFGNQQQMPQIGGEGSVGGLGSVGNILGSLASSLFSPPKESHHRNQNF</sequence>
<evidence type="ECO:0000256" key="3">
    <source>
        <dbReference type="SAM" id="MobiDB-lite"/>
    </source>
</evidence>
<dbReference type="AlphaFoldDB" id="A0A9P0FEU9"/>
<dbReference type="OrthoDB" id="6251307at2759"/>
<dbReference type="CDD" id="cd00070">
    <property type="entry name" value="GLECT"/>
    <property type="match status" value="1"/>
</dbReference>
<dbReference type="PANTHER" id="PTHR11346:SF176">
    <property type="entry name" value="32 KDA BETA-GALACTOSIDE-BINDING LECTIN LEC-3"/>
    <property type="match status" value="1"/>
</dbReference>
<feature type="compositionally biased region" description="Low complexity" evidence="3">
    <location>
        <begin position="187"/>
        <end position="196"/>
    </location>
</feature>
<keyword evidence="6" id="KW-1185">Reference proteome</keyword>
<dbReference type="InterPro" id="IPR001079">
    <property type="entry name" value="Galectin_CRD"/>
</dbReference>